<name>A0AAD5SAD4_9FUNG</name>
<sequence length="199" mass="22223">MSAEDYESVLLVIKECYVYRIPPRANARGYRAADWDVNQFLWKGRMRIVAKGDKCIINLEDATSGELFATCPYDPRGSSVEPVLDSSRYFVLKIVDPGSGKHAFVGMGFPERSWAFDFNVALQDYQKQEENAKAAASAPQSTNDAPSVDYSWKEGQTISINLGNVRPILVKVDSNICLLTESIPTDVINNQTTKERGQF</sequence>
<evidence type="ECO:0000313" key="2">
    <source>
        <dbReference type="EMBL" id="KAJ3038997.1"/>
    </source>
</evidence>
<dbReference type="GO" id="GO:0030125">
    <property type="term" value="C:clathrin vesicle coat"/>
    <property type="evidence" value="ECO:0007669"/>
    <property type="project" value="TreeGrafter"/>
</dbReference>
<reference evidence="2" key="1">
    <citation type="submission" date="2020-05" db="EMBL/GenBank/DDBJ databases">
        <title>Phylogenomic resolution of chytrid fungi.</title>
        <authorList>
            <person name="Stajich J.E."/>
            <person name="Amses K."/>
            <person name="Simmons R."/>
            <person name="Seto K."/>
            <person name="Myers J."/>
            <person name="Bonds A."/>
            <person name="Quandt C.A."/>
            <person name="Barry K."/>
            <person name="Liu P."/>
            <person name="Grigoriev I."/>
            <person name="Longcore J.E."/>
            <person name="James T.Y."/>
        </authorList>
    </citation>
    <scope>NUCLEOTIDE SEQUENCE</scope>
    <source>
        <strain evidence="2">JEL0318</strain>
    </source>
</reference>
<dbReference type="SUPFAM" id="SSF50729">
    <property type="entry name" value="PH domain-like"/>
    <property type="match status" value="1"/>
</dbReference>
<dbReference type="AlphaFoldDB" id="A0AAD5SAD4"/>
<dbReference type="FunFam" id="2.30.29.30:FF:000150">
    <property type="entry name" value="Adaptin ear-binding coat-associated protein"/>
    <property type="match status" value="1"/>
</dbReference>
<comment type="caution">
    <text evidence="2">The sequence shown here is derived from an EMBL/GenBank/DDBJ whole genome shotgun (WGS) entry which is preliminary data.</text>
</comment>
<dbReference type="EMBL" id="JADGJD010001677">
    <property type="protein sequence ID" value="KAJ3038997.1"/>
    <property type="molecule type" value="Genomic_DNA"/>
</dbReference>
<dbReference type="Pfam" id="PF07933">
    <property type="entry name" value="DUF1681"/>
    <property type="match status" value="1"/>
</dbReference>
<dbReference type="Gene3D" id="2.30.29.30">
    <property type="entry name" value="Pleckstrin-homology domain (PH domain)/Phosphotyrosine-binding domain (PTB)"/>
    <property type="match status" value="1"/>
</dbReference>
<evidence type="ECO:0000259" key="1">
    <source>
        <dbReference type="Pfam" id="PF07933"/>
    </source>
</evidence>
<proteinExistence type="predicted"/>
<keyword evidence="3" id="KW-1185">Reference proteome</keyword>
<dbReference type="InterPro" id="IPR012466">
    <property type="entry name" value="NECAP_PHear"/>
</dbReference>
<organism evidence="2 3">
    <name type="scientific">Rhizophlyctis rosea</name>
    <dbReference type="NCBI Taxonomy" id="64517"/>
    <lineage>
        <taxon>Eukaryota</taxon>
        <taxon>Fungi</taxon>
        <taxon>Fungi incertae sedis</taxon>
        <taxon>Chytridiomycota</taxon>
        <taxon>Chytridiomycota incertae sedis</taxon>
        <taxon>Chytridiomycetes</taxon>
        <taxon>Rhizophlyctidales</taxon>
        <taxon>Rhizophlyctidaceae</taxon>
        <taxon>Rhizophlyctis</taxon>
    </lineage>
</organism>
<dbReference type="PANTHER" id="PTHR12847:SF9">
    <property type="entry name" value="NECAP-LIKE PROTEIN CG9132"/>
    <property type="match status" value="1"/>
</dbReference>
<dbReference type="PANTHER" id="PTHR12847">
    <property type="entry name" value="ATP-BINDING CASSETTE ABC TRANSPORTER-RELATED"/>
    <property type="match status" value="1"/>
</dbReference>
<dbReference type="Proteomes" id="UP001212841">
    <property type="component" value="Unassembled WGS sequence"/>
</dbReference>
<protein>
    <recommendedName>
        <fullName evidence="1">NECAP PHear domain-containing protein</fullName>
    </recommendedName>
</protein>
<feature type="domain" description="NECAP PHear" evidence="1">
    <location>
        <begin position="6"/>
        <end position="163"/>
    </location>
</feature>
<accession>A0AAD5SAD4</accession>
<evidence type="ECO:0000313" key="3">
    <source>
        <dbReference type="Proteomes" id="UP001212841"/>
    </source>
</evidence>
<dbReference type="InterPro" id="IPR011993">
    <property type="entry name" value="PH-like_dom_sf"/>
</dbReference>
<gene>
    <name evidence="2" type="ORF">HK097_002966</name>
</gene>
<dbReference type="GO" id="GO:0006897">
    <property type="term" value="P:endocytosis"/>
    <property type="evidence" value="ECO:0007669"/>
    <property type="project" value="InterPro"/>
</dbReference>
<dbReference type="CDD" id="cd13228">
    <property type="entry name" value="PHear_NECAP"/>
    <property type="match status" value="1"/>
</dbReference>